<feature type="repeat" description="TPR" evidence="4">
    <location>
        <begin position="481"/>
        <end position="514"/>
    </location>
</feature>
<evidence type="ECO:0000256" key="2">
    <source>
        <dbReference type="ARBA" id="ARBA00023136"/>
    </source>
</evidence>
<keyword evidence="2" id="KW-0472">Membrane</keyword>
<proteinExistence type="predicted"/>
<evidence type="ECO:0000256" key="1">
    <source>
        <dbReference type="ARBA" id="ARBA00004442"/>
    </source>
</evidence>
<dbReference type="KEGG" id="moc:BB934_13680"/>
<keyword evidence="5" id="KW-0732">Signal</keyword>
<evidence type="ECO:0000259" key="6">
    <source>
        <dbReference type="Pfam" id="PF04773"/>
    </source>
</evidence>
<organism evidence="7">
    <name type="scientific">Microvirga ossetica</name>
    <dbReference type="NCBI Taxonomy" id="1882682"/>
    <lineage>
        <taxon>Bacteria</taxon>
        <taxon>Pseudomonadati</taxon>
        <taxon>Pseudomonadota</taxon>
        <taxon>Alphaproteobacteria</taxon>
        <taxon>Hyphomicrobiales</taxon>
        <taxon>Methylobacteriaceae</taxon>
        <taxon>Microvirga</taxon>
    </lineage>
</organism>
<reference evidence="7" key="1">
    <citation type="submission" date="2016-07" db="EMBL/GenBank/DDBJ databases">
        <title>Microvirga ossetica sp. nov. a new species of rhizobia isolated from root nodules of the legume species Vicia alpestris Steven originated from North Ossetia region in the Caucasus.</title>
        <authorList>
            <person name="Safronova V.I."/>
            <person name="Kuznetsova I.G."/>
            <person name="Sazanova A.L."/>
            <person name="Belimov A."/>
            <person name="Andronov E."/>
            <person name="Osledkin Y.S."/>
            <person name="Onishchuk O.P."/>
            <person name="Kurchak O.N."/>
            <person name="Shaposhnikov A.I."/>
            <person name="Willems A."/>
            <person name="Tikhonovich I.A."/>
        </authorList>
    </citation>
    <scope>NUCLEOTIDE SEQUENCE [LARGE SCALE GENOMIC DNA]</scope>
    <source>
        <strain evidence="7">V5/3M</strain>
    </source>
</reference>
<dbReference type="Gene3D" id="2.40.170.20">
    <property type="entry name" value="TonB-dependent receptor, beta-barrel domain"/>
    <property type="match status" value="1"/>
</dbReference>
<dbReference type="OrthoDB" id="7810516at2"/>
<dbReference type="SUPFAM" id="SSF56935">
    <property type="entry name" value="Porins"/>
    <property type="match status" value="1"/>
</dbReference>
<dbReference type="SUPFAM" id="SSF48452">
    <property type="entry name" value="TPR-like"/>
    <property type="match status" value="2"/>
</dbReference>
<comment type="subcellular location">
    <subcellularLocation>
        <location evidence="1">Cell outer membrane</location>
    </subcellularLocation>
</comment>
<evidence type="ECO:0000256" key="4">
    <source>
        <dbReference type="PROSITE-ProRule" id="PRU00339"/>
    </source>
</evidence>
<feature type="domain" description="FecR protein" evidence="6">
    <location>
        <begin position="68"/>
        <end position="164"/>
    </location>
</feature>
<dbReference type="Pfam" id="PF04773">
    <property type="entry name" value="FecR"/>
    <property type="match status" value="1"/>
</dbReference>
<dbReference type="InterPro" id="IPR036942">
    <property type="entry name" value="Beta-barrel_TonB_sf"/>
</dbReference>
<dbReference type="SMART" id="SM00028">
    <property type="entry name" value="TPR"/>
    <property type="match status" value="4"/>
</dbReference>
<evidence type="ECO:0000256" key="3">
    <source>
        <dbReference type="ARBA" id="ARBA00023237"/>
    </source>
</evidence>
<dbReference type="Gene3D" id="2.60.120.1440">
    <property type="match status" value="1"/>
</dbReference>
<dbReference type="EMBL" id="CP016616">
    <property type="protein sequence ID" value="ANY79132.1"/>
    <property type="molecule type" value="Genomic_DNA"/>
</dbReference>
<dbReference type="InterPro" id="IPR019734">
    <property type="entry name" value="TPR_rpt"/>
</dbReference>
<dbReference type="GO" id="GO:0009279">
    <property type="term" value="C:cell outer membrane"/>
    <property type="evidence" value="ECO:0007669"/>
    <property type="project" value="UniProtKB-SubCell"/>
</dbReference>
<sequence length="1212" mass="130623">MPLRFLRLLAATSALALCLADAQAQAPVPRPAPAAGAIVAAKGGEEMRFVREDLWRSALIQQSVLGGDTLRTNEIGNLAILFNDQTQIRVGRNSTLTVNDVAGGTAGTTQLSLQGGNIWARAARGGSGVDVKTPAAVAAIRGTDWSLSVDGSRTSLIVLEGVVELSNAQGSVTVRQGEGAVASLGQAPTKFVLTNSNDREQMLFYMSLRDTFSSISTSPLTGRASRGERNRIVSIPPQARSAEDWLVLAEVAPSLDGRAVATDALAQARSQRLSPSQRARADLVEAALLGSQHRWSEAAALFARAERGLDPKRRIFASYGRYVAQSLADPKRAYAEPKFSQNEPFAVLAHAYVVAFREDLKAAAEVLKGAKKRFPNDERIAVMSAQIAYVLNRREEMREAIARAKAIDPDDPEVITADSNIRGDIDGEVNAAVEALRRAAAIAPGNSNVWNSLGLFESDRDRPLAAEEALRRAIEADPGSPVSYANLAILLLDQSRVDEAGALIDKALSLDPAFSVGYIARGRYLLQKGESAKGLEAILAGSAANPGLSQGLLMAAIAYYQDGDEELADQALDNADRLDPNDPVVASVRTAIAIDQYQADQAVIAAREAVRRYRQRGGDFAGLAINKEGGSYPAQAYRFLNLNEWSRFYGDRVFDPFSASTYFDLAAVERPALITGRPDISNIESGVGVDLTALNLTVQGLFFDPLAVSGRIGRIDLLRRPFLDVEVGGSLLHHNGRNGWGADVNVQGFSNEPLPTSFSLTASRAKANGRDIIDRDGVDNGSVFVGVAPSAADRFLVFGAGANLDPALARIETATNLFEGRQNSRSLLGGAGWSHSFSDRNVLTGAVFGLNGLDRRYTNTASAEIQPGIIIGARDWTRNRIEGVSAALSHMIGIGDLTLHYGLEAQRGRSTSQTVNNAFVYNIATQQFEFLDTDDRTSASFESTRLYADVFWRPFDWFEAQAGVQGSRIEVAGQDNDAVSPRIGIGVSPFEGQWLRAAYRGDTLQPIAFTLAPVTTVSLVPNTLPTSLGAETKTLMLRWDAEWSPNVFTSVEYQRQDAEDLSLPIAYSFDSIDIAKARVERLAASANLWLTHGIGVFGTIGTISSEVRSEEALGADVPFIAGKFARAGVTFVHPSRLRLTVAGTYVGDLKGNLAGRAIDDYWTSDAALTWETPDRRLLFGLSVLNMFDEYYELVPDIRGPGRTFEASLQARF</sequence>
<dbReference type="PROSITE" id="PS50005">
    <property type="entry name" value="TPR"/>
    <property type="match status" value="1"/>
</dbReference>
<dbReference type="InterPro" id="IPR006860">
    <property type="entry name" value="FecR"/>
</dbReference>
<keyword evidence="4" id="KW-0802">TPR repeat</keyword>
<evidence type="ECO:0000256" key="5">
    <source>
        <dbReference type="SAM" id="SignalP"/>
    </source>
</evidence>
<accession>A0A1B2EGZ6</accession>
<name>A0A1B2EGZ6_9HYPH</name>
<dbReference type="RefSeq" id="WP_099510142.1">
    <property type="nucleotide sequence ID" value="NZ_CP016616.1"/>
</dbReference>
<evidence type="ECO:0000313" key="7">
    <source>
        <dbReference type="EMBL" id="ANY79132.1"/>
    </source>
</evidence>
<keyword evidence="3" id="KW-0998">Cell outer membrane</keyword>
<dbReference type="PANTHER" id="PTHR38731">
    <property type="entry name" value="LIPL45-RELATED LIPOPROTEIN-RELATED"/>
    <property type="match status" value="1"/>
</dbReference>
<feature type="signal peptide" evidence="5">
    <location>
        <begin position="1"/>
        <end position="26"/>
    </location>
</feature>
<dbReference type="Gene3D" id="1.25.40.10">
    <property type="entry name" value="Tetratricopeptide repeat domain"/>
    <property type="match status" value="2"/>
</dbReference>
<protein>
    <recommendedName>
        <fullName evidence="6">FecR protein domain-containing protein</fullName>
    </recommendedName>
</protein>
<dbReference type="AlphaFoldDB" id="A0A1B2EGZ6"/>
<gene>
    <name evidence="7" type="ORF">BB934_13680</name>
</gene>
<feature type="chain" id="PRO_5008535848" description="FecR protein domain-containing protein" evidence="5">
    <location>
        <begin position="27"/>
        <end position="1212"/>
    </location>
</feature>
<dbReference type="InterPro" id="IPR011990">
    <property type="entry name" value="TPR-like_helical_dom_sf"/>
</dbReference>